<evidence type="ECO:0000256" key="1">
    <source>
        <dbReference type="SAM" id="SignalP"/>
    </source>
</evidence>
<protein>
    <submittedName>
        <fullName evidence="2">Uncharacterized protein</fullName>
    </submittedName>
</protein>
<sequence>MEYLMTKTIYLLPVTLALGLSMTPAADALPLDNGLSFNGRNVNGRNINGLSFNGGNMNGLSFNGTELDGDVSETAGLAMTIILKDGEEVTLR</sequence>
<feature type="chain" id="PRO_5008535733" evidence="1">
    <location>
        <begin position="29"/>
        <end position="92"/>
    </location>
</feature>
<accession>A0A1B2ED70</accession>
<evidence type="ECO:0000313" key="2">
    <source>
        <dbReference type="EMBL" id="ANY77930.1"/>
    </source>
</evidence>
<keyword evidence="1" id="KW-0732">Signal</keyword>
<proteinExistence type="predicted"/>
<feature type="signal peptide" evidence="1">
    <location>
        <begin position="1"/>
        <end position="28"/>
    </location>
</feature>
<dbReference type="EMBL" id="CP016616">
    <property type="protein sequence ID" value="ANY77930.1"/>
    <property type="molecule type" value="Genomic_DNA"/>
</dbReference>
<name>A0A1B2ED70_9HYPH</name>
<gene>
    <name evidence="2" type="ORF">BB934_06520</name>
</gene>
<organism evidence="2">
    <name type="scientific">Microvirga ossetica</name>
    <dbReference type="NCBI Taxonomy" id="1882682"/>
    <lineage>
        <taxon>Bacteria</taxon>
        <taxon>Pseudomonadati</taxon>
        <taxon>Pseudomonadota</taxon>
        <taxon>Alphaproteobacteria</taxon>
        <taxon>Hyphomicrobiales</taxon>
        <taxon>Methylobacteriaceae</taxon>
        <taxon>Microvirga</taxon>
    </lineage>
</organism>
<dbReference type="KEGG" id="moc:BB934_06520"/>
<reference evidence="2" key="1">
    <citation type="submission" date="2016-07" db="EMBL/GenBank/DDBJ databases">
        <title>Microvirga ossetica sp. nov. a new species of rhizobia isolated from root nodules of the legume species Vicia alpestris Steven originated from North Ossetia region in the Caucasus.</title>
        <authorList>
            <person name="Safronova V.I."/>
            <person name="Kuznetsova I.G."/>
            <person name="Sazanova A.L."/>
            <person name="Belimov A."/>
            <person name="Andronov E."/>
            <person name="Osledkin Y.S."/>
            <person name="Onishchuk O.P."/>
            <person name="Kurchak O.N."/>
            <person name="Shaposhnikov A.I."/>
            <person name="Willems A."/>
            <person name="Tikhonovich I.A."/>
        </authorList>
    </citation>
    <scope>NUCLEOTIDE SEQUENCE [LARGE SCALE GENOMIC DNA]</scope>
    <source>
        <strain evidence="2">V5/3M</strain>
    </source>
</reference>
<dbReference type="AlphaFoldDB" id="A0A1B2ED70"/>